<dbReference type="EMBL" id="LAZR01001531">
    <property type="protein sequence ID" value="KKN43164.1"/>
    <property type="molecule type" value="Genomic_DNA"/>
</dbReference>
<protein>
    <submittedName>
        <fullName evidence="1">Uncharacterized protein</fullName>
    </submittedName>
</protein>
<evidence type="ECO:0000313" key="1">
    <source>
        <dbReference type="EMBL" id="KKN43164.1"/>
    </source>
</evidence>
<name>A0A0F9QL22_9ZZZZ</name>
<sequence length="94" mass="11281">KKSRTGKIKTPIFEYSWYKEISKTKTNKKFIQDQIDSFISLIENKDKIKIGDYHAELKEFTTIIPAQGHLAKLDKEYKEKYFRITEFVKEEFII</sequence>
<gene>
    <name evidence="1" type="ORF">LCGC14_0706100</name>
</gene>
<comment type="caution">
    <text evidence="1">The sequence shown here is derived from an EMBL/GenBank/DDBJ whole genome shotgun (WGS) entry which is preliminary data.</text>
</comment>
<reference evidence="1" key="1">
    <citation type="journal article" date="2015" name="Nature">
        <title>Complex archaea that bridge the gap between prokaryotes and eukaryotes.</title>
        <authorList>
            <person name="Spang A."/>
            <person name="Saw J.H."/>
            <person name="Jorgensen S.L."/>
            <person name="Zaremba-Niedzwiedzka K."/>
            <person name="Martijn J."/>
            <person name="Lind A.E."/>
            <person name="van Eijk R."/>
            <person name="Schleper C."/>
            <person name="Guy L."/>
            <person name="Ettema T.J."/>
        </authorList>
    </citation>
    <scope>NUCLEOTIDE SEQUENCE</scope>
</reference>
<proteinExistence type="predicted"/>
<dbReference type="AlphaFoldDB" id="A0A0F9QL22"/>
<feature type="non-terminal residue" evidence="1">
    <location>
        <position position="1"/>
    </location>
</feature>
<organism evidence="1">
    <name type="scientific">marine sediment metagenome</name>
    <dbReference type="NCBI Taxonomy" id="412755"/>
    <lineage>
        <taxon>unclassified sequences</taxon>
        <taxon>metagenomes</taxon>
        <taxon>ecological metagenomes</taxon>
    </lineage>
</organism>
<accession>A0A0F9QL22</accession>